<evidence type="ECO:0000256" key="6">
    <source>
        <dbReference type="SAM" id="Phobius"/>
    </source>
</evidence>
<dbReference type="GO" id="GO:0022857">
    <property type="term" value="F:transmembrane transporter activity"/>
    <property type="evidence" value="ECO:0007669"/>
    <property type="project" value="InterPro"/>
</dbReference>
<dbReference type="OrthoDB" id="3900342at2759"/>
<keyword evidence="2" id="KW-0813">Transport</keyword>
<evidence type="ECO:0000256" key="5">
    <source>
        <dbReference type="ARBA" id="ARBA00023136"/>
    </source>
</evidence>
<evidence type="ECO:0000256" key="2">
    <source>
        <dbReference type="ARBA" id="ARBA00022448"/>
    </source>
</evidence>
<dbReference type="AlphaFoldDB" id="R8BAM8"/>
<reference evidence="8" key="1">
    <citation type="journal article" date="2013" name="Genome Announc.">
        <title>Draft genome sequence of the ascomycete Phaeoacremonium aleophilum strain UCR-PA7, a causal agent of the esca disease complex in grapevines.</title>
        <authorList>
            <person name="Blanco-Ulate B."/>
            <person name="Rolshausen P."/>
            <person name="Cantu D."/>
        </authorList>
    </citation>
    <scope>NUCLEOTIDE SEQUENCE [LARGE SCALE GENOMIC DNA]</scope>
    <source>
        <strain evidence="8">UCR-PA7</strain>
    </source>
</reference>
<protein>
    <submittedName>
        <fullName evidence="7">Putative amino acid protein</fullName>
    </submittedName>
</protein>
<dbReference type="PANTHER" id="PTHR45649:SF28">
    <property type="entry name" value="TRANSPORTER, PUTATIVE (EUROFUNG)-RELATED"/>
    <property type="match status" value="1"/>
</dbReference>
<evidence type="ECO:0000313" key="8">
    <source>
        <dbReference type="Proteomes" id="UP000014074"/>
    </source>
</evidence>
<evidence type="ECO:0000313" key="7">
    <source>
        <dbReference type="EMBL" id="EON96342.1"/>
    </source>
</evidence>
<evidence type="ECO:0000256" key="3">
    <source>
        <dbReference type="ARBA" id="ARBA00022692"/>
    </source>
</evidence>
<dbReference type="Pfam" id="PF13520">
    <property type="entry name" value="AA_permease_2"/>
    <property type="match status" value="1"/>
</dbReference>
<dbReference type="InterPro" id="IPR002293">
    <property type="entry name" value="AA/rel_permease1"/>
</dbReference>
<evidence type="ECO:0000256" key="1">
    <source>
        <dbReference type="ARBA" id="ARBA00004141"/>
    </source>
</evidence>
<dbReference type="GO" id="GO:0016020">
    <property type="term" value="C:membrane"/>
    <property type="evidence" value="ECO:0007669"/>
    <property type="project" value="UniProtKB-SubCell"/>
</dbReference>
<keyword evidence="8" id="KW-1185">Reference proteome</keyword>
<dbReference type="HOGENOM" id="CLU_138044_0_0_1"/>
<comment type="subcellular location">
    <subcellularLocation>
        <location evidence="1">Membrane</location>
        <topology evidence="1">Multi-pass membrane protein</topology>
    </subcellularLocation>
</comment>
<feature type="transmembrane region" description="Helical" evidence="6">
    <location>
        <begin position="12"/>
        <end position="39"/>
    </location>
</feature>
<dbReference type="GeneID" id="19328943"/>
<proteinExistence type="predicted"/>
<feature type="transmembrane region" description="Helical" evidence="6">
    <location>
        <begin position="89"/>
        <end position="107"/>
    </location>
</feature>
<name>R8BAM8_PHAM7</name>
<dbReference type="KEGG" id="tmn:UCRPA7_8120"/>
<dbReference type="Proteomes" id="UP000014074">
    <property type="component" value="Unassembled WGS sequence"/>
</dbReference>
<feature type="transmembrane region" description="Helical" evidence="6">
    <location>
        <begin position="51"/>
        <end position="69"/>
    </location>
</feature>
<evidence type="ECO:0000256" key="4">
    <source>
        <dbReference type="ARBA" id="ARBA00022989"/>
    </source>
</evidence>
<dbReference type="PANTHER" id="PTHR45649">
    <property type="entry name" value="AMINO-ACID PERMEASE BAT1"/>
    <property type="match status" value="1"/>
</dbReference>
<keyword evidence="4 6" id="KW-1133">Transmembrane helix</keyword>
<gene>
    <name evidence="7" type="ORF">UCRPA7_8120</name>
</gene>
<accession>R8BAM8</accession>
<keyword evidence="3 6" id="KW-0812">Transmembrane</keyword>
<organism evidence="7 8">
    <name type="scientific">Phaeoacremonium minimum (strain UCR-PA7)</name>
    <name type="common">Esca disease fungus</name>
    <name type="synonym">Togninia minima</name>
    <dbReference type="NCBI Taxonomy" id="1286976"/>
    <lineage>
        <taxon>Eukaryota</taxon>
        <taxon>Fungi</taxon>
        <taxon>Dikarya</taxon>
        <taxon>Ascomycota</taxon>
        <taxon>Pezizomycotina</taxon>
        <taxon>Sordariomycetes</taxon>
        <taxon>Sordariomycetidae</taxon>
        <taxon>Togniniales</taxon>
        <taxon>Togniniaceae</taxon>
        <taxon>Phaeoacremonium</taxon>
    </lineage>
</organism>
<dbReference type="eggNOG" id="KOG1289">
    <property type="taxonomic scope" value="Eukaryota"/>
</dbReference>
<keyword evidence="5 6" id="KW-0472">Membrane</keyword>
<sequence>MLLGLIYLGSSSAFLAFVSVGVIALAVSYAIPITISMIYRRKDVNEAPWSMGNLIGWIVNIIAVVWIAFEVVLFSMPSVLPVDEVTMNYAIVVFAGFMLFSAVYYIVYAHKVYHGPPESDGIKAR</sequence>
<dbReference type="EMBL" id="KB933348">
    <property type="protein sequence ID" value="EON96342.1"/>
    <property type="molecule type" value="Genomic_DNA"/>
</dbReference>
<dbReference type="RefSeq" id="XP_007918830.1">
    <property type="nucleotide sequence ID" value="XM_007920639.1"/>
</dbReference>